<proteinExistence type="inferred from homology"/>
<evidence type="ECO:0000256" key="1">
    <source>
        <dbReference type="ARBA" id="ARBA00004418"/>
    </source>
</evidence>
<dbReference type="Gene3D" id="3.40.190.10">
    <property type="entry name" value="Periplasmic binding protein-like II"/>
    <property type="match status" value="2"/>
</dbReference>
<dbReference type="AlphaFoldDB" id="A0A941BN46"/>
<dbReference type="GO" id="GO:0015846">
    <property type="term" value="P:polyamine transport"/>
    <property type="evidence" value="ECO:0007669"/>
    <property type="project" value="InterPro"/>
</dbReference>
<organism evidence="8 9">
    <name type="scientific">Ideonella alba</name>
    <dbReference type="NCBI Taxonomy" id="2824118"/>
    <lineage>
        <taxon>Bacteria</taxon>
        <taxon>Pseudomonadati</taxon>
        <taxon>Pseudomonadota</taxon>
        <taxon>Betaproteobacteria</taxon>
        <taxon>Burkholderiales</taxon>
        <taxon>Sphaerotilaceae</taxon>
        <taxon>Ideonella</taxon>
    </lineage>
</organism>
<evidence type="ECO:0000256" key="6">
    <source>
        <dbReference type="PIRSR" id="PIRSR019574-1"/>
    </source>
</evidence>
<gene>
    <name evidence="8" type="ORF">KAK03_20935</name>
</gene>
<dbReference type="InterPro" id="IPR001188">
    <property type="entry name" value="Sperm_putr-bd"/>
</dbReference>
<comment type="similarity">
    <text evidence="5">Belongs to the bacterial solute-binding protein PotD/PotF family.</text>
</comment>
<keyword evidence="9" id="KW-1185">Reference proteome</keyword>
<dbReference type="InterPro" id="IPR006059">
    <property type="entry name" value="SBP"/>
</dbReference>
<dbReference type="PIRSF" id="PIRSF019574">
    <property type="entry name" value="Periplasmic_polyamine_BP"/>
    <property type="match status" value="1"/>
</dbReference>
<dbReference type="Proteomes" id="UP000676246">
    <property type="component" value="Unassembled WGS sequence"/>
</dbReference>
<feature type="chain" id="PRO_5037898141" description="Putrescine-binding periplasmic protein" evidence="7">
    <location>
        <begin position="27"/>
        <end position="371"/>
    </location>
</feature>
<dbReference type="GO" id="GO:0019808">
    <property type="term" value="F:polyamine binding"/>
    <property type="evidence" value="ECO:0007669"/>
    <property type="project" value="InterPro"/>
</dbReference>
<dbReference type="PANTHER" id="PTHR30222">
    <property type="entry name" value="SPERMIDINE/PUTRESCINE-BINDING PERIPLASMIC PROTEIN"/>
    <property type="match status" value="1"/>
</dbReference>
<dbReference type="EMBL" id="JAGQDD010000021">
    <property type="protein sequence ID" value="MBQ0932944.1"/>
    <property type="molecule type" value="Genomic_DNA"/>
</dbReference>
<feature type="binding site" evidence="6">
    <location>
        <position position="39"/>
    </location>
    <ligand>
        <name>spermidine</name>
        <dbReference type="ChEBI" id="CHEBI:57834"/>
    </ligand>
</feature>
<evidence type="ECO:0000256" key="2">
    <source>
        <dbReference type="ARBA" id="ARBA00022448"/>
    </source>
</evidence>
<evidence type="ECO:0000313" key="8">
    <source>
        <dbReference type="EMBL" id="MBQ0932944.1"/>
    </source>
</evidence>
<name>A0A941BN46_9BURK</name>
<protein>
    <recommendedName>
        <fullName evidence="5">Putrescine-binding periplasmic protein</fullName>
    </recommendedName>
</protein>
<comment type="caution">
    <text evidence="8">The sequence shown here is derived from an EMBL/GenBank/DDBJ whole genome shotgun (WGS) entry which is preliminary data.</text>
</comment>
<comment type="function">
    <text evidence="5">Required for the activity of the bacterial periplasmic transport system of putrescine.</text>
</comment>
<dbReference type="PANTHER" id="PTHR30222:SF12">
    <property type="entry name" value="NORSPERMIDINE SENSOR"/>
    <property type="match status" value="1"/>
</dbReference>
<reference evidence="8 9" key="1">
    <citation type="submission" date="2021-04" db="EMBL/GenBank/DDBJ databases">
        <title>The genome sequence of Ideonella sp. 3Y2.</title>
        <authorList>
            <person name="Liu Y."/>
        </authorList>
    </citation>
    <scope>NUCLEOTIDE SEQUENCE [LARGE SCALE GENOMIC DNA]</scope>
    <source>
        <strain evidence="8 9">3Y2</strain>
    </source>
</reference>
<keyword evidence="3 7" id="KW-0732">Signal</keyword>
<dbReference type="RefSeq" id="WP_210856645.1">
    <property type="nucleotide sequence ID" value="NZ_JAGQDD010000021.1"/>
</dbReference>
<feature type="signal peptide" evidence="7">
    <location>
        <begin position="1"/>
        <end position="26"/>
    </location>
</feature>
<dbReference type="Pfam" id="PF13416">
    <property type="entry name" value="SBP_bac_8"/>
    <property type="match status" value="1"/>
</dbReference>
<comment type="subcellular location">
    <subcellularLocation>
        <location evidence="1 5">Periplasm</location>
    </subcellularLocation>
</comment>
<evidence type="ECO:0000256" key="4">
    <source>
        <dbReference type="ARBA" id="ARBA00022764"/>
    </source>
</evidence>
<evidence type="ECO:0000256" key="3">
    <source>
        <dbReference type="ARBA" id="ARBA00022729"/>
    </source>
</evidence>
<evidence type="ECO:0000313" key="9">
    <source>
        <dbReference type="Proteomes" id="UP000676246"/>
    </source>
</evidence>
<evidence type="ECO:0000256" key="7">
    <source>
        <dbReference type="SAM" id="SignalP"/>
    </source>
</evidence>
<keyword evidence="2 5" id="KW-0813">Transport</keyword>
<keyword evidence="4 5" id="KW-0574">Periplasm</keyword>
<evidence type="ECO:0000256" key="5">
    <source>
        <dbReference type="PIRNR" id="PIRNR019574"/>
    </source>
</evidence>
<accession>A0A941BN46</accession>
<dbReference type="GO" id="GO:0042597">
    <property type="term" value="C:periplasmic space"/>
    <property type="evidence" value="ECO:0007669"/>
    <property type="project" value="UniProtKB-SubCell"/>
</dbReference>
<sequence length="371" mass="40761">MTIRRWLRVWSLAALATLAASGSVRADEEKVLNVYNWAEYIGETTIKDFERETGIKVRYDNFDANEVLLAKMVAGRSGYDIVVPSADFGRIMIDGGLARPLDRAQLTNWAQLNPKVMAMMARLDPGNRHMVPWLGSTVSVGYNVDRVKAALGGEPIPANPFELVFNPKYTAKLKSCGISMLDSASDVFPSALIYLGRPAYGNNPADYQDAAALLQKVRADVALFSFNGYIADLASGALCVALGYGGDFNNAQKQATAAGRAIRIEAPLPPGGVQFGFESMVIPADAPHPENAHRWINFILRPEVQAAITNKVMFTTPNLGARALLKPEVLANPIANPPDDYLATRVQFYEVRRQETRRLMTRLFQRVKTGL</sequence>
<dbReference type="SUPFAM" id="SSF53850">
    <property type="entry name" value="Periplasmic binding protein-like II"/>
    <property type="match status" value="1"/>
</dbReference>
<dbReference type="PRINTS" id="PR00909">
    <property type="entry name" value="SPERMDNBNDNG"/>
</dbReference>